<keyword evidence="5" id="KW-1185">Reference proteome</keyword>
<proteinExistence type="predicted"/>
<dbReference type="Proteomes" id="UP000595446">
    <property type="component" value="Chromosome"/>
</dbReference>
<name>A0A7R7GY80_9MYCO</name>
<feature type="transmembrane region" description="Helical" evidence="3">
    <location>
        <begin position="50"/>
        <end position="73"/>
    </location>
</feature>
<evidence type="ECO:0000313" key="4">
    <source>
        <dbReference type="EMBL" id="BCO38239.1"/>
    </source>
</evidence>
<evidence type="ECO:0000256" key="2">
    <source>
        <dbReference type="ARBA" id="ARBA00023136"/>
    </source>
</evidence>
<dbReference type="PANTHER" id="PTHR37042:SF4">
    <property type="entry name" value="OUTER MEMBRANE PROTEIN RV1973"/>
    <property type="match status" value="1"/>
</dbReference>
<evidence type="ECO:0000313" key="5">
    <source>
        <dbReference type="Proteomes" id="UP000595446"/>
    </source>
</evidence>
<reference evidence="4 5" key="1">
    <citation type="submission" date="2020-12" db="EMBL/GenBank/DDBJ databases">
        <title>Complete genome sequence of Mycobacterium heckeshornense JCM 15655T, closely related to a pathogenic non-tuberculous mycobacterial species Mycobacterium xenopi.</title>
        <authorList>
            <person name="Yoshida M."/>
            <person name="Fukano H."/>
            <person name="Asakura T."/>
            <person name="Suzuki M."/>
            <person name="Hoshino Y."/>
        </authorList>
    </citation>
    <scope>NUCLEOTIDE SEQUENCE [LARGE SCALE GENOMIC DNA]</scope>
    <source>
        <strain evidence="4 5">JCM 15655</strain>
    </source>
</reference>
<keyword evidence="3" id="KW-1133">Transmembrane helix</keyword>
<gene>
    <name evidence="4" type="ORF">MHEC_46720</name>
</gene>
<comment type="subcellular location">
    <subcellularLocation>
        <location evidence="1">Membrane</location>
    </subcellularLocation>
</comment>
<evidence type="ECO:0000256" key="3">
    <source>
        <dbReference type="SAM" id="Phobius"/>
    </source>
</evidence>
<protein>
    <recommendedName>
        <fullName evidence="6">Mammalian cell entry protein</fullName>
    </recommendedName>
</protein>
<evidence type="ECO:0008006" key="6">
    <source>
        <dbReference type="Google" id="ProtNLM"/>
    </source>
</evidence>
<keyword evidence="2 3" id="KW-0472">Membrane</keyword>
<sequence>MSPRRKFGPDDRPLLVAPIAKRPRRLASRLRPRVLVAEFRAGLRSRRWGLALATTVAVVTMVTAISACALMLVSHESQRRIATKEAAVLTYVSSFMTQFTSVDPFHANDYVDRVLAQATGDFAKQYQDKENEVLVQVARGEPTKGTVLDAGVERWTDDGSATVLVAVDVTSKSPDGKQVFENATRWVATARQEGNQWKISNLVQVM</sequence>
<dbReference type="EMBL" id="AP024237">
    <property type="protein sequence ID" value="BCO38239.1"/>
    <property type="molecule type" value="Genomic_DNA"/>
</dbReference>
<dbReference type="GO" id="GO:0016020">
    <property type="term" value="C:membrane"/>
    <property type="evidence" value="ECO:0007669"/>
    <property type="project" value="UniProtKB-SubCell"/>
</dbReference>
<organism evidence="4 5">
    <name type="scientific">Mycobacterium heckeshornense</name>
    <dbReference type="NCBI Taxonomy" id="110505"/>
    <lineage>
        <taxon>Bacteria</taxon>
        <taxon>Bacillati</taxon>
        <taxon>Actinomycetota</taxon>
        <taxon>Actinomycetes</taxon>
        <taxon>Mycobacteriales</taxon>
        <taxon>Mycobacteriaceae</taxon>
        <taxon>Mycobacterium</taxon>
    </lineage>
</organism>
<dbReference type="PANTHER" id="PTHR37042">
    <property type="entry name" value="OUTER MEMBRANE PROTEIN RV1973"/>
    <property type="match status" value="1"/>
</dbReference>
<dbReference type="RefSeq" id="WP_201399639.1">
    <property type="nucleotide sequence ID" value="NZ_AP024237.1"/>
</dbReference>
<keyword evidence="3" id="KW-0812">Transmembrane</keyword>
<accession>A0A7R7GY80</accession>
<dbReference type="AlphaFoldDB" id="A0A7R7GY80"/>
<evidence type="ECO:0000256" key="1">
    <source>
        <dbReference type="ARBA" id="ARBA00004370"/>
    </source>
</evidence>